<dbReference type="KEGG" id="ela:UCREL1_8996"/>
<dbReference type="Gene3D" id="2.60.120.200">
    <property type="match status" value="2"/>
</dbReference>
<comment type="similarity">
    <text evidence="1 4">Belongs to the glycosyl hydrolase 43 family.</text>
</comment>
<reference evidence="7" key="1">
    <citation type="journal article" date="2013" name="Genome Announc.">
        <title>Draft genome sequence of the grapevine dieback fungus Eutypa lata UCR-EL1.</title>
        <authorList>
            <person name="Blanco-Ulate B."/>
            <person name="Rolshausen P.E."/>
            <person name="Cantu D."/>
        </authorList>
    </citation>
    <scope>NUCLEOTIDE SEQUENCE [LARGE SCALE GENOMIC DNA]</scope>
    <source>
        <strain evidence="7">UCR-EL1</strain>
    </source>
</reference>
<keyword evidence="7" id="KW-1185">Reference proteome</keyword>
<dbReference type="SUPFAM" id="SSF75005">
    <property type="entry name" value="Arabinanase/levansucrase/invertase"/>
    <property type="match status" value="1"/>
</dbReference>
<dbReference type="PANTHER" id="PTHR42812:SF15">
    <property type="entry name" value="HYDROLASE, PUTATIVE (AFU_ORTHOLOGUE AFUA_2G00930)-RELATED"/>
    <property type="match status" value="1"/>
</dbReference>
<dbReference type="Gene3D" id="2.115.10.20">
    <property type="entry name" value="Glycosyl hydrolase domain, family 43"/>
    <property type="match status" value="1"/>
</dbReference>
<dbReference type="Pfam" id="PF04616">
    <property type="entry name" value="Glyco_hydro_43"/>
    <property type="match status" value="1"/>
</dbReference>
<evidence type="ECO:0000256" key="4">
    <source>
        <dbReference type="RuleBase" id="RU361187"/>
    </source>
</evidence>
<evidence type="ECO:0000256" key="1">
    <source>
        <dbReference type="ARBA" id="ARBA00009865"/>
    </source>
</evidence>
<organism evidence="6 7">
    <name type="scientific">Eutypa lata (strain UCR-EL1)</name>
    <name type="common">Grapevine dieback disease fungus</name>
    <name type="synonym">Eutypa armeniacae</name>
    <dbReference type="NCBI Taxonomy" id="1287681"/>
    <lineage>
        <taxon>Eukaryota</taxon>
        <taxon>Fungi</taxon>
        <taxon>Dikarya</taxon>
        <taxon>Ascomycota</taxon>
        <taxon>Pezizomycotina</taxon>
        <taxon>Sordariomycetes</taxon>
        <taxon>Xylariomycetidae</taxon>
        <taxon>Xylariales</taxon>
        <taxon>Diatrypaceae</taxon>
        <taxon>Eutypa</taxon>
    </lineage>
</organism>
<keyword evidence="2 4" id="KW-0378">Hydrolase</keyword>
<dbReference type="GO" id="GO:0004553">
    <property type="term" value="F:hydrolase activity, hydrolyzing O-glycosyl compounds"/>
    <property type="evidence" value="ECO:0007669"/>
    <property type="project" value="InterPro"/>
</dbReference>
<dbReference type="InterPro" id="IPR023296">
    <property type="entry name" value="Glyco_hydro_beta-prop_sf"/>
</dbReference>
<dbReference type="InterPro" id="IPR006710">
    <property type="entry name" value="Glyco_hydro_43"/>
</dbReference>
<dbReference type="InterPro" id="IPR013320">
    <property type="entry name" value="ConA-like_dom_sf"/>
</dbReference>
<dbReference type="EMBL" id="KB707126">
    <property type="protein sequence ID" value="EMR64028.1"/>
    <property type="molecule type" value="Genomic_DNA"/>
</dbReference>
<dbReference type="Proteomes" id="UP000012174">
    <property type="component" value="Unassembled WGS sequence"/>
</dbReference>
<dbReference type="SUPFAM" id="SSF49899">
    <property type="entry name" value="Concanavalin A-like lectins/glucanases"/>
    <property type="match status" value="1"/>
</dbReference>
<keyword evidence="3 4" id="KW-0326">Glycosidase</keyword>
<dbReference type="OMA" id="DWFLHFQ"/>
<dbReference type="eggNOG" id="ENOG502QVC0">
    <property type="taxonomic scope" value="Eukaryota"/>
</dbReference>
<name>M7SIB2_EUTLA</name>
<evidence type="ECO:0000313" key="7">
    <source>
        <dbReference type="Proteomes" id="UP000012174"/>
    </source>
</evidence>
<dbReference type="InterPro" id="IPR041542">
    <property type="entry name" value="GH43_C2"/>
</dbReference>
<dbReference type="HOGENOM" id="CLU_016508_1_1_1"/>
<dbReference type="AlphaFoldDB" id="M7SIB2"/>
<feature type="domain" description="Beta-xylosidase C-terminal Concanavalin A-like" evidence="5">
    <location>
        <begin position="208"/>
        <end position="285"/>
    </location>
</feature>
<evidence type="ECO:0000256" key="2">
    <source>
        <dbReference type="ARBA" id="ARBA00022801"/>
    </source>
</evidence>
<keyword evidence="6" id="KW-0430">Lectin</keyword>
<gene>
    <name evidence="6" type="ORF">UCREL1_8996</name>
</gene>
<proteinExistence type="inferred from homology"/>
<dbReference type="GO" id="GO:0030246">
    <property type="term" value="F:carbohydrate binding"/>
    <property type="evidence" value="ECO:0007669"/>
    <property type="project" value="UniProtKB-KW"/>
</dbReference>
<dbReference type="OrthoDB" id="2139957at2759"/>
<protein>
    <submittedName>
        <fullName evidence="6">Putative ricin b lectin protein</fullName>
    </submittedName>
</protein>
<accession>M7SIB2</accession>
<dbReference type="PANTHER" id="PTHR42812">
    <property type="entry name" value="BETA-XYLOSIDASE"/>
    <property type="match status" value="1"/>
</dbReference>
<sequence length="405" mass="44433">MGTAGKTFIFTAEKPEGPWTQQMSINTCYYDAGLLIDDDDTMYIAYGQTTLRVAQLTPDGLGEVRSQAIYTERSGKLIEGSRFYQINGSYYIWATKPADQQHVLKSTTGPFGSYEIRQVLDRMPGPVAGGATPHQGALVDTPDGATWHYMAFVDAYPLGRIPVLAPISWDASGWPSIVTATGGSWGAEYPAPVPSLAGQVSKAGPYTDVFAGQDALNPRWEWNHNPDDSAWDLTDEGLELRTATVVENLYLYLASNTLTQRTFRPKSRGTFCLDVSRMADGDRAGGGDPTRYHLTLGQSSWKPNSQPRVGAQGPEVAGGGEGANLWLQVRADVTPAFAGSYQGQKRYVTFWYNVDGENFEQLGPDFALDNKWQFFMAYRFAVFNFASQAKGGAVVVREFTLEGEE</sequence>
<evidence type="ECO:0000313" key="6">
    <source>
        <dbReference type="EMBL" id="EMR64028.1"/>
    </source>
</evidence>
<evidence type="ECO:0000259" key="5">
    <source>
        <dbReference type="Pfam" id="PF17851"/>
    </source>
</evidence>
<dbReference type="GO" id="GO:0005975">
    <property type="term" value="P:carbohydrate metabolic process"/>
    <property type="evidence" value="ECO:0007669"/>
    <property type="project" value="InterPro"/>
</dbReference>
<evidence type="ECO:0000256" key="3">
    <source>
        <dbReference type="ARBA" id="ARBA00023295"/>
    </source>
</evidence>
<dbReference type="Pfam" id="PF17851">
    <property type="entry name" value="GH43_C2"/>
    <property type="match status" value="1"/>
</dbReference>
<dbReference type="InterPro" id="IPR051795">
    <property type="entry name" value="Glycosyl_Hydrlase_43"/>
</dbReference>